<reference evidence="3" key="1">
    <citation type="journal article" date="2015" name="PLoS Genet.">
        <title>Genome Sequence and Transcriptome Analyses of Chrysochromulina tobin: Metabolic Tools for Enhanced Algal Fitness in the Prominent Order Prymnesiales (Haptophyceae).</title>
        <authorList>
            <person name="Hovde B.T."/>
            <person name="Deodato C.R."/>
            <person name="Hunsperger H.M."/>
            <person name="Ryken S.A."/>
            <person name="Yost W."/>
            <person name="Jha R.K."/>
            <person name="Patterson J."/>
            <person name="Monnat R.J. Jr."/>
            <person name="Barlow S.B."/>
            <person name="Starkenburg S.R."/>
            <person name="Cattolico R.A."/>
        </authorList>
    </citation>
    <scope>NUCLEOTIDE SEQUENCE</scope>
    <source>
        <strain evidence="3">CCMP291</strain>
    </source>
</reference>
<keyword evidence="3" id="KW-1185">Reference proteome</keyword>
<accession>A0A0M0LQP6</accession>
<evidence type="ECO:0000313" key="2">
    <source>
        <dbReference type="EMBL" id="KOO53364.1"/>
    </source>
</evidence>
<dbReference type="AlphaFoldDB" id="A0A0M0LQP6"/>
<gene>
    <name evidence="2" type="ORF">Ctob_013562</name>
</gene>
<evidence type="ECO:0000313" key="3">
    <source>
        <dbReference type="Proteomes" id="UP000037460"/>
    </source>
</evidence>
<sequence length="131" mass="14290">MEQAESKAKLVEEKRTKASRETYDESVASVHGGRKRRSLLVGARDDLRSSKDDAGGDVANLADLVDILEEHELSDEGDEGEGRGEALPVPTVSGEFDALEPVLLLPGAHFGEQAFFTEMRPHTCSVRTDDH</sequence>
<protein>
    <submittedName>
        <fullName evidence="2">Uncharacterized protein</fullName>
    </submittedName>
</protein>
<name>A0A0M0LQP6_9EUKA</name>
<feature type="region of interest" description="Disordered" evidence="1">
    <location>
        <begin position="1"/>
        <end position="29"/>
    </location>
</feature>
<organism evidence="2 3">
    <name type="scientific">Chrysochromulina tobinii</name>
    <dbReference type="NCBI Taxonomy" id="1460289"/>
    <lineage>
        <taxon>Eukaryota</taxon>
        <taxon>Haptista</taxon>
        <taxon>Haptophyta</taxon>
        <taxon>Prymnesiophyceae</taxon>
        <taxon>Prymnesiales</taxon>
        <taxon>Chrysochromulinaceae</taxon>
        <taxon>Chrysochromulina</taxon>
    </lineage>
</organism>
<evidence type="ECO:0000256" key="1">
    <source>
        <dbReference type="SAM" id="MobiDB-lite"/>
    </source>
</evidence>
<proteinExistence type="predicted"/>
<feature type="compositionally biased region" description="Basic and acidic residues" evidence="1">
    <location>
        <begin position="1"/>
        <end position="23"/>
    </location>
</feature>
<dbReference type="Proteomes" id="UP000037460">
    <property type="component" value="Unassembled WGS sequence"/>
</dbReference>
<comment type="caution">
    <text evidence="2">The sequence shown here is derived from an EMBL/GenBank/DDBJ whole genome shotgun (WGS) entry which is preliminary data.</text>
</comment>
<dbReference type="EMBL" id="JWZX01000266">
    <property type="protein sequence ID" value="KOO53364.1"/>
    <property type="molecule type" value="Genomic_DNA"/>
</dbReference>
<feature type="region of interest" description="Disordered" evidence="1">
    <location>
        <begin position="71"/>
        <end position="90"/>
    </location>
</feature>